<evidence type="ECO:0000313" key="3">
    <source>
        <dbReference type="Proteomes" id="UP000049983"/>
    </source>
</evidence>
<keyword evidence="3" id="KW-1185">Reference proteome</keyword>
<evidence type="ECO:0000313" key="2">
    <source>
        <dbReference type="EMBL" id="CTQ79328.1"/>
    </source>
</evidence>
<dbReference type="PANTHER" id="PTHR32022:SF10">
    <property type="entry name" value="D-GLUTAMATE CYCLASE, MITOCHONDRIAL"/>
    <property type="match status" value="1"/>
</dbReference>
<dbReference type="InterPro" id="IPR025504">
    <property type="entry name" value="GLUCM_C"/>
</dbReference>
<organism evidence="2 3">
    <name type="scientific">Roseibium album</name>
    <dbReference type="NCBI Taxonomy" id="311410"/>
    <lineage>
        <taxon>Bacteria</taxon>
        <taxon>Pseudomonadati</taxon>
        <taxon>Pseudomonadota</taxon>
        <taxon>Alphaproteobacteria</taxon>
        <taxon>Hyphomicrobiales</taxon>
        <taxon>Stappiaceae</taxon>
        <taxon>Roseibium</taxon>
    </lineage>
</organism>
<reference evidence="3" key="1">
    <citation type="submission" date="2015-07" db="EMBL/GenBank/DDBJ databases">
        <authorList>
            <person name="Rodrigo-Torres Lidia"/>
            <person name="Arahal R.David."/>
        </authorList>
    </citation>
    <scope>NUCLEOTIDE SEQUENCE [LARGE SCALE GENOMIC DNA]</scope>
    <source>
        <strain evidence="3">CECT 5096</strain>
    </source>
</reference>
<dbReference type="OrthoDB" id="1668885at2"/>
<dbReference type="Gene3D" id="3.90.1640.20">
    <property type="entry name" value="TON_0340"/>
    <property type="match status" value="1"/>
</dbReference>
<dbReference type="EMBL" id="CXWC01000018">
    <property type="protein sequence ID" value="CTQ79328.1"/>
    <property type="molecule type" value="Genomic_DNA"/>
</dbReference>
<protein>
    <recommendedName>
        <fullName evidence="1">D-glutamate cyclase-like C-terminal domain-containing protein</fullName>
    </recommendedName>
</protein>
<dbReference type="Proteomes" id="UP000049983">
    <property type="component" value="Unassembled WGS sequence"/>
</dbReference>
<feature type="domain" description="D-glutamate cyclase-like C-terminal" evidence="1">
    <location>
        <begin position="14"/>
        <end position="325"/>
    </location>
</feature>
<dbReference type="AlphaFoldDB" id="A0A0M7AVX5"/>
<dbReference type="PANTHER" id="PTHR32022">
    <property type="entry name" value="D-GLUTAMATE CYCLASE, MITOCHONDRIAL"/>
    <property type="match status" value="1"/>
</dbReference>
<sequence>MSQDGLTARLDARLDQLVNIDMGERGVEHLFVAARDLQGGSLIGAAADQLMAVAEGGTVVMTTGSVSRAWITPHLGENDGPSGAAAVARALVLGRNATVVMLCEDTLLTAIRNVMQAAGLFPVTLEQAGIARADKSLATIVMRTYPTGDEAGKAQAAALLDELKPDLLFSTERVGRNEFGIYHSMRGIDYGMGRARVDFLFDEALDRGIPVVAVGDGGNEIGMGKVAEHVRKHVPYGDRCQCGCGGGIGAVTGCDVLVTGACSNWACTAICAAMAARAGSSALLHTPEREALLLDTMVANGLINSTHGIIDDSVDGFPRQSHSGIAELCRTIVSRAL</sequence>
<accession>A0A0M7AVX5</accession>
<dbReference type="Pfam" id="PF14336">
    <property type="entry name" value="GLUCM-like_C"/>
    <property type="match status" value="1"/>
</dbReference>
<proteinExistence type="predicted"/>
<dbReference type="RefSeq" id="WP_055391610.1">
    <property type="nucleotide sequence ID" value="NZ_CXWA01000016.1"/>
</dbReference>
<dbReference type="GeneID" id="97673361"/>
<evidence type="ECO:0000259" key="1">
    <source>
        <dbReference type="Pfam" id="PF14336"/>
    </source>
</evidence>
<name>A0A0M7AVX5_9HYPH</name>
<gene>
    <name evidence="2" type="ORF">LA5096_06135</name>
</gene>
<dbReference type="STRING" id="311410.LA5095_05978"/>